<dbReference type="GO" id="GO:0045292">
    <property type="term" value="P:mRNA cis splicing, via spliceosome"/>
    <property type="evidence" value="ECO:0007669"/>
    <property type="project" value="TreeGrafter"/>
</dbReference>
<organism evidence="7 8">
    <name type="scientific">Naumovozyma dairenensis (strain ATCC 10597 / BCRC 20456 / CBS 421 / NBRC 0211 / NRRL Y-12639)</name>
    <name type="common">Saccharomyces dairenensis</name>
    <dbReference type="NCBI Taxonomy" id="1071378"/>
    <lineage>
        <taxon>Eukaryota</taxon>
        <taxon>Fungi</taxon>
        <taxon>Dikarya</taxon>
        <taxon>Ascomycota</taxon>
        <taxon>Saccharomycotina</taxon>
        <taxon>Saccharomycetes</taxon>
        <taxon>Saccharomycetales</taxon>
        <taxon>Saccharomycetaceae</taxon>
        <taxon>Naumovozyma</taxon>
    </lineage>
</organism>
<dbReference type="InterPro" id="IPR045347">
    <property type="entry name" value="HIND"/>
</dbReference>
<dbReference type="GO" id="GO:0000481">
    <property type="term" value="P:maturation of 5S rRNA"/>
    <property type="evidence" value="ECO:0007669"/>
    <property type="project" value="TreeGrafter"/>
</dbReference>
<dbReference type="STRING" id="1071378.G0WAV2"/>
<evidence type="ECO:0000256" key="5">
    <source>
        <dbReference type="ARBA" id="ARBA00023242"/>
    </source>
</evidence>
<evidence type="ECO:0000256" key="1">
    <source>
        <dbReference type="ARBA" id="ARBA00004123"/>
    </source>
</evidence>
<name>G0WAV2_NAUDC</name>
<feature type="compositionally biased region" description="Basic residues" evidence="6">
    <location>
        <begin position="113"/>
        <end position="123"/>
    </location>
</feature>
<proteinExistence type="inferred from homology"/>
<keyword evidence="3" id="KW-0507">mRNA processing</keyword>
<dbReference type="InterPro" id="IPR005011">
    <property type="entry name" value="SNU66/SART1"/>
</dbReference>
<dbReference type="PANTHER" id="PTHR14152:SF5">
    <property type="entry name" value="U4_U6.U5 TRI-SNRNP-ASSOCIATED PROTEIN 1"/>
    <property type="match status" value="1"/>
</dbReference>
<dbReference type="Proteomes" id="UP000000689">
    <property type="component" value="Chromosome 5"/>
</dbReference>
<keyword evidence="5" id="KW-0539">Nucleus</keyword>
<evidence type="ECO:0000256" key="4">
    <source>
        <dbReference type="ARBA" id="ARBA00023187"/>
    </source>
</evidence>
<evidence type="ECO:0000313" key="8">
    <source>
        <dbReference type="Proteomes" id="UP000000689"/>
    </source>
</evidence>
<dbReference type="OMA" id="FNGRHYR"/>
<dbReference type="KEGG" id="ndi:NDAI_0E00560"/>
<comment type="subcellular location">
    <subcellularLocation>
        <location evidence="1">Nucleus</location>
    </subcellularLocation>
</comment>
<keyword evidence="8" id="KW-1185">Reference proteome</keyword>
<evidence type="ECO:0000313" key="7">
    <source>
        <dbReference type="EMBL" id="CCD24872.1"/>
    </source>
</evidence>
<dbReference type="Pfam" id="PF19252">
    <property type="entry name" value="HIND"/>
    <property type="match status" value="1"/>
</dbReference>
<accession>G0WAV2</accession>
<dbReference type="Pfam" id="PF03343">
    <property type="entry name" value="SART-1"/>
    <property type="match status" value="1"/>
</dbReference>
<dbReference type="GO" id="GO:0046540">
    <property type="term" value="C:U4/U6 x U5 tri-snRNP complex"/>
    <property type="evidence" value="ECO:0007669"/>
    <property type="project" value="InterPro"/>
</dbReference>
<reference evidence="7 8" key="1">
    <citation type="journal article" date="2011" name="Proc. Natl. Acad. Sci. U.S.A.">
        <title>Evolutionary erosion of yeast sex chromosomes by mating-type switching accidents.</title>
        <authorList>
            <person name="Gordon J.L."/>
            <person name="Armisen D."/>
            <person name="Proux-Wera E."/>
            <person name="Oheigeartaigh S.S."/>
            <person name="Byrne K.P."/>
            <person name="Wolfe K.H."/>
        </authorList>
    </citation>
    <scope>NUCLEOTIDE SEQUENCE [LARGE SCALE GENOMIC DNA]</scope>
    <source>
        <strain evidence="8">ATCC 10597 / BCRC 20456 / CBS 421 / NBRC 0211 / NRRL Y-12639</strain>
    </source>
</reference>
<dbReference type="GeneID" id="11498816"/>
<dbReference type="eggNOG" id="KOG2217">
    <property type="taxonomic scope" value="Eukaryota"/>
</dbReference>
<dbReference type="OrthoDB" id="5583at2759"/>
<dbReference type="EMBL" id="HE580271">
    <property type="protein sequence ID" value="CCD24872.1"/>
    <property type="molecule type" value="Genomic_DNA"/>
</dbReference>
<evidence type="ECO:0000256" key="6">
    <source>
        <dbReference type="SAM" id="MobiDB-lite"/>
    </source>
</evidence>
<feature type="region of interest" description="Disordered" evidence="6">
    <location>
        <begin position="98"/>
        <end position="123"/>
    </location>
</feature>
<dbReference type="PANTHER" id="PTHR14152">
    <property type="entry name" value="SQUAMOUS CELL CARCINOMA ANTIGEN RECOGNISED BY CYTOTOXIC T LYMPHOCYTES"/>
    <property type="match status" value="1"/>
</dbReference>
<dbReference type="HOGENOM" id="CLU_018358_0_0_1"/>
<dbReference type="AlphaFoldDB" id="G0WAV2"/>
<comment type="similarity">
    <text evidence="2">Belongs to the SNU66/SART1 family.</text>
</comment>
<keyword evidence="4" id="KW-0508">mRNA splicing</keyword>
<dbReference type="RefSeq" id="XP_003670115.1">
    <property type="nucleotide sequence ID" value="XM_003670067.1"/>
</dbReference>
<evidence type="ECO:0000256" key="3">
    <source>
        <dbReference type="ARBA" id="ARBA00022664"/>
    </source>
</evidence>
<gene>
    <name evidence="7" type="primary">NDAI0E00560</name>
    <name evidence="7" type="ordered locus">NDAI_0E00560</name>
</gene>
<protein>
    <submittedName>
        <fullName evidence="7">Uncharacterized protein</fullName>
    </submittedName>
</protein>
<sequence length="589" mass="66603">MSEVNNSGVARNESLSVEETNKLRISLGLKPIPIPTKNNLVSKDIGLETRLEAVKKENESVDGKPHFIANDKINLLRRRLTNIKNNIGKVTLLDEQERKTDPTGDEDWLPKIGQRKKSGGAALKKKQRVALSYEHEEEDDESGANFPIMKLAHNISDIKAGKDIILTLKESNILDDDDRGSEDEAGDMLENESLRQEKEDLKNLELRQMNKERRRKKIALTIGSRAIEDDEMNQKDIEGKSTLVIGAKNNINSEKPISFTNSSNKLKVVLPSDEEESDIGDFKPAKIRKRSKKQDSKILNKRKKISIHHAIKNVELTDEEENDNSLDSLDTLAPTLKKGKSKSETADLSSRKITPEDIALQIRKEKFEEEERSKGIDRLRKAAASPRIVIDESTVFLESLGSTLPTTTETDTIPKSHIEKTSNELVRRDENAEISAEGNENNFVVQEPNFTDGLASTLQFLQTRGVFEDIKAKDNHSSSSNKVDDQTLKVRRSMTVEEVHQSIEETVKKNKQKYPARGLERDALQDYNPSISLIYKDKEGNELTTKEAYKRLSQKFHGTKSNEKKLAKAREKIKARNRQNNANNTFGFI</sequence>
<evidence type="ECO:0000256" key="2">
    <source>
        <dbReference type="ARBA" id="ARBA00006076"/>
    </source>
</evidence>